<reference evidence="1 2" key="1">
    <citation type="submission" date="2023-01" db="EMBL/GenBank/DDBJ databases">
        <title>Analysis of 21 Apiospora genomes using comparative genomics revels a genus with tremendous synthesis potential of carbohydrate active enzymes and secondary metabolites.</title>
        <authorList>
            <person name="Sorensen T."/>
        </authorList>
    </citation>
    <scope>NUCLEOTIDE SEQUENCE [LARGE SCALE GENOMIC DNA]</scope>
    <source>
        <strain evidence="1 2">CBS 24483</strain>
    </source>
</reference>
<name>A0ABR1QMV5_9PEZI</name>
<keyword evidence="2" id="KW-1185">Reference proteome</keyword>
<sequence length="70" mass="7637">MVKGPGKQANKELLADVTDVKAMCRPPLPQDISPIYPTPGTSSDLGTVVFENEARDPLPAHFRNSKVYRA</sequence>
<organism evidence="1 2">
    <name type="scientific">Apiospora aurea</name>
    <dbReference type="NCBI Taxonomy" id="335848"/>
    <lineage>
        <taxon>Eukaryota</taxon>
        <taxon>Fungi</taxon>
        <taxon>Dikarya</taxon>
        <taxon>Ascomycota</taxon>
        <taxon>Pezizomycotina</taxon>
        <taxon>Sordariomycetes</taxon>
        <taxon>Xylariomycetidae</taxon>
        <taxon>Amphisphaeriales</taxon>
        <taxon>Apiosporaceae</taxon>
        <taxon>Apiospora</taxon>
    </lineage>
</organism>
<evidence type="ECO:0000313" key="1">
    <source>
        <dbReference type="EMBL" id="KAK7959662.1"/>
    </source>
</evidence>
<proteinExistence type="predicted"/>
<dbReference type="GeneID" id="92073800"/>
<evidence type="ECO:0000313" key="2">
    <source>
        <dbReference type="Proteomes" id="UP001391051"/>
    </source>
</evidence>
<accession>A0ABR1QMV5</accession>
<dbReference type="Proteomes" id="UP001391051">
    <property type="component" value="Unassembled WGS sequence"/>
</dbReference>
<dbReference type="RefSeq" id="XP_066703365.1">
    <property type="nucleotide sequence ID" value="XM_066840738.1"/>
</dbReference>
<protein>
    <submittedName>
        <fullName evidence="1">Uncharacterized protein</fullName>
    </submittedName>
</protein>
<comment type="caution">
    <text evidence="1">The sequence shown here is derived from an EMBL/GenBank/DDBJ whole genome shotgun (WGS) entry which is preliminary data.</text>
</comment>
<gene>
    <name evidence="1" type="ORF">PG986_004516</name>
</gene>
<dbReference type="EMBL" id="JAQQWE010000003">
    <property type="protein sequence ID" value="KAK7959662.1"/>
    <property type="molecule type" value="Genomic_DNA"/>
</dbReference>